<dbReference type="InterPro" id="IPR012944">
    <property type="entry name" value="SusD_RagB_dom"/>
</dbReference>
<name>A0A5J4S7V0_9ZZZZ</name>
<dbReference type="EMBL" id="SNRY01000339">
    <property type="protein sequence ID" value="KAA6342209.1"/>
    <property type="molecule type" value="Genomic_DNA"/>
</dbReference>
<evidence type="ECO:0000256" key="1">
    <source>
        <dbReference type="ARBA" id="ARBA00004442"/>
    </source>
</evidence>
<sequence length="483" mass="54570">MKTVLKIKAIMTLLLLGGVCFFSACSDDFLNRIPQDTPGPDNFLKDEASAKQLVIASYSPWVTQTQMYGKRFITICDGLTDDSGIRFGPSYIQNWEILPTQGDDYPTDWWRYAYQSVNAANYAIDQIPKLKEFGFEDNQIDPYIAEARFLRGFDYLFLTTFYGEVPLITKQLSSFEEFSQPRAAVAAIFDQIISDFTFAKDHLTKDGGSFKGTPTQATAAAYLAKAYLYKKDYVQCEAVAREAITLADEAGYKLIDDYESIFDVNNEANPELLFYFAFERNSGMWEQDMSVERGIRSGIRPLPNEFKPIQGGEGWGYALPSRDLYDAFEPGDPRRGYTVFAPGDNFGVYNGSAPYPYQQITYNDAGVLVTTDVTYNRGDMVKYEYQWSPTGMNVKKLTENLEGLTNIRFAGLDAPVMRMADLYLFLAEALAEQNKDEALVWVNKVRARASVGMPPKNNCRWFIEGHCEARTPCGIGYGRTAYF</sequence>
<evidence type="ECO:0008006" key="8">
    <source>
        <dbReference type="Google" id="ProtNLM"/>
    </source>
</evidence>
<accession>A0A5J4S7V0</accession>
<dbReference type="SUPFAM" id="SSF48452">
    <property type="entry name" value="TPR-like"/>
    <property type="match status" value="1"/>
</dbReference>
<gene>
    <name evidence="7" type="ORF">EZS27_010007</name>
</gene>
<evidence type="ECO:0000313" key="7">
    <source>
        <dbReference type="EMBL" id="KAA6342209.1"/>
    </source>
</evidence>
<dbReference type="Gene3D" id="1.25.40.390">
    <property type="match status" value="1"/>
</dbReference>
<feature type="domain" description="SusD-like N-terminal" evidence="6">
    <location>
        <begin position="93"/>
        <end position="228"/>
    </location>
</feature>
<dbReference type="AlphaFoldDB" id="A0A5J4S7V0"/>
<evidence type="ECO:0000259" key="5">
    <source>
        <dbReference type="Pfam" id="PF07980"/>
    </source>
</evidence>
<dbReference type="InterPro" id="IPR033985">
    <property type="entry name" value="SusD-like_N"/>
</dbReference>
<organism evidence="7">
    <name type="scientific">termite gut metagenome</name>
    <dbReference type="NCBI Taxonomy" id="433724"/>
    <lineage>
        <taxon>unclassified sequences</taxon>
        <taxon>metagenomes</taxon>
        <taxon>organismal metagenomes</taxon>
    </lineage>
</organism>
<evidence type="ECO:0000256" key="4">
    <source>
        <dbReference type="ARBA" id="ARBA00023237"/>
    </source>
</evidence>
<evidence type="ECO:0000256" key="2">
    <source>
        <dbReference type="ARBA" id="ARBA00022729"/>
    </source>
</evidence>
<keyword evidence="3" id="KW-0472">Membrane</keyword>
<proteinExistence type="predicted"/>
<comment type="caution">
    <text evidence="7">The sequence shown here is derived from an EMBL/GenBank/DDBJ whole genome shotgun (WGS) entry which is preliminary data.</text>
</comment>
<reference evidence="7" key="1">
    <citation type="submission" date="2019-03" db="EMBL/GenBank/DDBJ databases">
        <title>Single cell metagenomics reveals metabolic interactions within the superorganism composed of flagellate Streblomastix strix and complex community of Bacteroidetes bacteria on its surface.</title>
        <authorList>
            <person name="Treitli S.C."/>
            <person name="Kolisko M."/>
            <person name="Husnik F."/>
            <person name="Keeling P."/>
            <person name="Hampl V."/>
        </authorList>
    </citation>
    <scope>NUCLEOTIDE SEQUENCE</scope>
    <source>
        <strain evidence="7">STM</strain>
    </source>
</reference>
<feature type="domain" description="RagB/SusD" evidence="5">
    <location>
        <begin position="321"/>
        <end position="451"/>
    </location>
</feature>
<comment type="subcellular location">
    <subcellularLocation>
        <location evidence="1">Cell outer membrane</location>
    </subcellularLocation>
</comment>
<keyword evidence="4" id="KW-0998">Cell outer membrane</keyword>
<dbReference type="GO" id="GO:0009279">
    <property type="term" value="C:cell outer membrane"/>
    <property type="evidence" value="ECO:0007669"/>
    <property type="project" value="UniProtKB-SubCell"/>
</dbReference>
<dbReference type="Pfam" id="PF07980">
    <property type="entry name" value="SusD_RagB"/>
    <property type="match status" value="1"/>
</dbReference>
<evidence type="ECO:0000259" key="6">
    <source>
        <dbReference type="Pfam" id="PF14322"/>
    </source>
</evidence>
<keyword evidence="2" id="KW-0732">Signal</keyword>
<dbReference type="Pfam" id="PF14322">
    <property type="entry name" value="SusD-like_3"/>
    <property type="match status" value="1"/>
</dbReference>
<dbReference type="InterPro" id="IPR011990">
    <property type="entry name" value="TPR-like_helical_dom_sf"/>
</dbReference>
<protein>
    <recommendedName>
        <fullName evidence="8">RagB/SusD family nutrient uptake outer membrane protein</fullName>
    </recommendedName>
</protein>
<evidence type="ECO:0000256" key="3">
    <source>
        <dbReference type="ARBA" id="ARBA00023136"/>
    </source>
</evidence>
<dbReference type="PROSITE" id="PS51257">
    <property type="entry name" value="PROKAR_LIPOPROTEIN"/>
    <property type="match status" value="1"/>
</dbReference>